<sequence length="87" mass="9696">MEKWRPSLAVVALGRPCPGVLSTDPIELKWAENNSAGTVTDEVCPPKGRLPCLLRFDWPRLVASQKVGVEMDWVDPKINDPRQGDLE</sequence>
<gene>
    <name evidence="1" type="ORF">TNCV_3698171</name>
</gene>
<organism evidence="1 2">
    <name type="scientific">Trichonephila clavipes</name>
    <name type="common">Golden silk orbweaver</name>
    <name type="synonym">Nephila clavipes</name>
    <dbReference type="NCBI Taxonomy" id="2585209"/>
    <lineage>
        <taxon>Eukaryota</taxon>
        <taxon>Metazoa</taxon>
        <taxon>Ecdysozoa</taxon>
        <taxon>Arthropoda</taxon>
        <taxon>Chelicerata</taxon>
        <taxon>Arachnida</taxon>
        <taxon>Araneae</taxon>
        <taxon>Araneomorphae</taxon>
        <taxon>Entelegynae</taxon>
        <taxon>Araneoidea</taxon>
        <taxon>Nephilidae</taxon>
        <taxon>Trichonephila</taxon>
    </lineage>
</organism>
<comment type="caution">
    <text evidence="1">The sequence shown here is derived from an EMBL/GenBank/DDBJ whole genome shotgun (WGS) entry which is preliminary data.</text>
</comment>
<dbReference type="Proteomes" id="UP000887159">
    <property type="component" value="Unassembled WGS sequence"/>
</dbReference>
<protein>
    <submittedName>
        <fullName evidence="1">Uncharacterized protein</fullName>
    </submittedName>
</protein>
<evidence type="ECO:0000313" key="2">
    <source>
        <dbReference type="Proteomes" id="UP000887159"/>
    </source>
</evidence>
<proteinExistence type="predicted"/>
<dbReference type="AlphaFoldDB" id="A0A8X6SEP3"/>
<reference evidence="1" key="1">
    <citation type="submission" date="2020-08" db="EMBL/GenBank/DDBJ databases">
        <title>Multicomponent nature underlies the extraordinary mechanical properties of spider dragline silk.</title>
        <authorList>
            <person name="Kono N."/>
            <person name="Nakamura H."/>
            <person name="Mori M."/>
            <person name="Yoshida Y."/>
            <person name="Ohtoshi R."/>
            <person name="Malay A.D."/>
            <person name="Moran D.A.P."/>
            <person name="Tomita M."/>
            <person name="Numata K."/>
            <person name="Arakawa K."/>
        </authorList>
    </citation>
    <scope>NUCLEOTIDE SEQUENCE</scope>
</reference>
<keyword evidence="2" id="KW-1185">Reference proteome</keyword>
<dbReference type="EMBL" id="BMAU01021292">
    <property type="protein sequence ID" value="GFY09855.1"/>
    <property type="molecule type" value="Genomic_DNA"/>
</dbReference>
<accession>A0A8X6SEP3</accession>
<evidence type="ECO:0000313" key="1">
    <source>
        <dbReference type="EMBL" id="GFY09855.1"/>
    </source>
</evidence>
<name>A0A8X6SEP3_TRICX</name>